<evidence type="ECO:0000313" key="2">
    <source>
        <dbReference type="EnsemblMetazoa" id="GBRI004761-PA"/>
    </source>
</evidence>
<keyword evidence="3" id="KW-1185">Reference proteome</keyword>
<keyword evidence="1" id="KW-0812">Transmembrane</keyword>
<evidence type="ECO:0000256" key="1">
    <source>
        <dbReference type="SAM" id="Phobius"/>
    </source>
</evidence>
<dbReference type="AlphaFoldDB" id="A0A1A9W374"/>
<reference evidence="2" key="2">
    <citation type="submission" date="2020-05" db="UniProtKB">
        <authorList>
            <consortium name="EnsemblMetazoa"/>
        </authorList>
    </citation>
    <scope>IDENTIFICATION</scope>
    <source>
        <strain evidence="2">IAEA</strain>
    </source>
</reference>
<dbReference type="VEuPathDB" id="VectorBase:GBRI004761"/>
<sequence length="136" mass="15978">MVNISYNYNTVQAVVVIVVGCYLSVYWQVYVTAFSRYNLSGIVRREDKKDRAQDLEQIALGVIYKHKNTITAIMAQMLVDNNQDVDCFVYEILSFKIHMQVAFMCLTQIRKESNTLSFFRIVRQCRKRFLSASYNY</sequence>
<reference evidence="3" key="1">
    <citation type="submission" date="2014-03" db="EMBL/GenBank/DDBJ databases">
        <authorList>
            <person name="Aksoy S."/>
            <person name="Warren W."/>
            <person name="Wilson R.K."/>
        </authorList>
    </citation>
    <scope>NUCLEOTIDE SEQUENCE [LARGE SCALE GENOMIC DNA]</scope>
    <source>
        <strain evidence="3">IAEA</strain>
    </source>
</reference>
<protein>
    <submittedName>
        <fullName evidence="2">Uncharacterized protein</fullName>
    </submittedName>
</protein>
<dbReference type="EnsemblMetazoa" id="GBRI004761-RA">
    <property type="protein sequence ID" value="GBRI004761-PA"/>
    <property type="gene ID" value="GBRI004761"/>
</dbReference>
<keyword evidence="1" id="KW-0472">Membrane</keyword>
<proteinExistence type="predicted"/>
<evidence type="ECO:0000313" key="3">
    <source>
        <dbReference type="Proteomes" id="UP000091820"/>
    </source>
</evidence>
<organism evidence="2 3">
    <name type="scientific">Glossina brevipalpis</name>
    <dbReference type="NCBI Taxonomy" id="37001"/>
    <lineage>
        <taxon>Eukaryota</taxon>
        <taxon>Metazoa</taxon>
        <taxon>Ecdysozoa</taxon>
        <taxon>Arthropoda</taxon>
        <taxon>Hexapoda</taxon>
        <taxon>Insecta</taxon>
        <taxon>Pterygota</taxon>
        <taxon>Neoptera</taxon>
        <taxon>Endopterygota</taxon>
        <taxon>Diptera</taxon>
        <taxon>Brachycera</taxon>
        <taxon>Muscomorpha</taxon>
        <taxon>Hippoboscoidea</taxon>
        <taxon>Glossinidae</taxon>
        <taxon>Glossina</taxon>
    </lineage>
</organism>
<accession>A0A1A9W374</accession>
<dbReference type="Proteomes" id="UP000091820">
    <property type="component" value="Unassembled WGS sequence"/>
</dbReference>
<feature type="transmembrane region" description="Helical" evidence="1">
    <location>
        <begin position="12"/>
        <end position="35"/>
    </location>
</feature>
<name>A0A1A9W374_9MUSC</name>
<keyword evidence="1" id="KW-1133">Transmembrane helix</keyword>